<dbReference type="SFLD" id="SFLDG01065">
    <property type="entry name" value="anaerobic_coproporphyrinogen-I"/>
    <property type="match status" value="1"/>
</dbReference>
<evidence type="ECO:0000256" key="9">
    <source>
        <dbReference type="ARBA" id="ARBA00023002"/>
    </source>
</evidence>
<feature type="binding site" evidence="15">
    <location>
        <position position="111"/>
    </location>
    <ligand>
        <name>S-adenosyl-L-methionine</name>
        <dbReference type="ChEBI" id="CHEBI:59789"/>
        <label>1</label>
    </ligand>
</feature>
<dbReference type="PROSITE" id="PS51918">
    <property type="entry name" value="RADICAL_SAM"/>
    <property type="match status" value="1"/>
</dbReference>
<organism evidence="18 19">
    <name type="scientific">Marivivens niveibacter</name>
    <dbReference type="NCBI Taxonomy" id="1930667"/>
    <lineage>
        <taxon>Bacteria</taxon>
        <taxon>Pseudomonadati</taxon>
        <taxon>Pseudomonadota</taxon>
        <taxon>Alphaproteobacteria</taxon>
        <taxon>Rhodobacterales</taxon>
        <taxon>Paracoccaceae</taxon>
        <taxon>Marivivens group</taxon>
        <taxon>Marivivens</taxon>
    </lineage>
</organism>
<dbReference type="RefSeq" id="WP_086451170.1">
    <property type="nucleotide sequence ID" value="NZ_MSPP01000002.1"/>
</dbReference>
<dbReference type="SFLD" id="SFLDS00029">
    <property type="entry name" value="Radical_SAM"/>
    <property type="match status" value="1"/>
</dbReference>
<evidence type="ECO:0000256" key="3">
    <source>
        <dbReference type="ARBA" id="ARBA00005493"/>
    </source>
</evidence>
<evidence type="ECO:0000256" key="15">
    <source>
        <dbReference type="PIRSR" id="PIRSR000167-1"/>
    </source>
</evidence>
<feature type="domain" description="Radical SAM core" evidence="17">
    <location>
        <begin position="45"/>
        <end position="287"/>
    </location>
</feature>
<dbReference type="Gene3D" id="3.20.20.70">
    <property type="entry name" value="Aldolase class I"/>
    <property type="match status" value="1"/>
</dbReference>
<protein>
    <recommendedName>
        <fullName evidence="14">Coproporphyrinogen-III oxidase</fullName>
        <ecNumber evidence="14">1.3.98.3</ecNumber>
    </recommendedName>
</protein>
<dbReference type="GO" id="GO:0051989">
    <property type="term" value="F:coproporphyrinogen dehydrogenase activity"/>
    <property type="evidence" value="ECO:0007669"/>
    <property type="project" value="UniProtKB-EC"/>
</dbReference>
<dbReference type="GO" id="GO:0006782">
    <property type="term" value="P:protoporphyrinogen IX biosynthetic process"/>
    <property type="evidence" value="ECO:0007669"/>
    <property type="project" value="UniProtKB-UniPathway"/>
</dbReference>
<dbReference type="EMBL" id="MSPP01000002">
    <property type="protein sequence ID" value="OUD09831.1"/>
    <property type="molecule type" value="Genomic_DNA"/>
</dbReference>
<dbReference type="SUPFAM" id="SSF102114">
    <property type="entry name" value="Radical SAM enzymes"/>
    <property type="match status" value="1"/>
</dbReference>
<evidence type="ECO:0000256" key="4">
    <source>
        <dbReference type="ARBA" id="ARBA00011245"/>
    </source>
</evidence>
<dbReference type="InterPro" id="IPR004558">
    <property type="entry name" value="Coprogen_oxidase_HemN"/>
</dbReference>
<dbReference type="PANTHER" id="PTHR13932:SF6">
    <property type="entry name" value="OXYGEN-INDEPENDENT COPROPORPHYRINOGEN III OXIDASE"/>
    <property type="match status" value="1"/>
</dbReference>
<evidence type="ECO:0000256" key="16">
    <source>
        <dbReference type="PIRSR" id="PIRSR000167-2"/>
    </source>
</evidence>
<feature type="binding site" evidence="15">
    <location>
        <position position="208"/>
    </location>
    <ligand>
        <name>S-adenosyl-L-methionine</name>
        <dbReference type="ChEBI" id="CHEBI:59789"/>
        <label>2</label>
    </ligand>
</feature>
<keyword evidence="7 14" id="KW-0949">S-adenosyl-L-methionine</keyword>
<dbReference type="EC" id="1.3.98.3" evidence="14"/>
<feature type="binding site" evidence="15">
    <location>
        <begin position="66"/>
        <end position="68"/>
    </location>
    <ligand>
        <name>S-adenosyl-L-methionine</name>
        <dbReference type="ChEBI" id="CHEBI:59789"/>
        <label>2</label>
    </ligand>
</feature>
<dbReference type="GO" id="GO:0005737">
    <property type="term" value="C:cytoplasm"/>
    <property type="evidence" value="ECO:0007669"/>
    <property type="project" value="UniProtKB-SubCell"/>
</dbReference>
<feature type="binding site" evidence="15">
    <location>
        <begin position="112"/>
        <end position="113"/>
    </location>
    <ligand>
        <name>S-adenosyl-L-methionine</name>
        <dbReference type="ChEBI" id="CHEBI:59789"/>
        <label>2</label>
    </ligand>
</feature>
<evidence type="ECO:0000313" key="18">
    <source>
        <dbReference type="EMBL" id="OUD09831.1"/>
    </source>
</evidence>
<evidence type="ECO:0000256" key="13">
    <source>
        <dbReference type="ARBA" id="ARBA00048321"/>
    </source>
</evidence>
<dbReference type="CDD" id="cd01335">
    <property type="entry name" value="Radical_SAM"/>
    <property type="match status" value="1"/>
</dbReference>
<comment type="similarity">
    <text evidence="3 14">Belongs to the anaerobic coproporphyrinogen-III oxidase family.</text>
</comment>
<dbReference type="SMART" id="SM00729">
    <property type="entry name" value="Elp3"/>
    <property type="match status" value="1"/>
</dbReference>
<keyword evidence="9 14" id="KW-0560">Oxidoreductase</keyword>
<keyword evidence="11 14" id="KW-0411">Iron-sulfur</keyword>
<feature type="binding site" evidence="15">
    <location>
        <position position="144"/>
    </location>
    <ligand>
        <name>S-adenosyl-L-methionine</name>
        <dbReference type="ChEBI" id="CHEBI:59789"/>
        <label>1</label>
    </ligand>
</feature>
<keyword evidence="12 14" id="KW-0627">Porphyrin biosynthesis</keyword>
<evidence type="ECO:0000256" key="10">
    <source>
        <dbReference type="ARBA" id="ARBA00023004"/>
    </source>
</evidence>
<dbReference type="InterPro" id="IPR058240">
    <property type="entry name" value="rSAM_sf"/>
</dbReference>
<dbReference type="PANTHER" id="PTHR13932">
    <property type="entry name" value="COPROPORPHYRINIGEN III OXIDASE"/>
    <property type="match status" value="1"/>
</dbReference>
<dbReference type="InterPro" id="IPR034505">
    <property type="entry name" value="Coproporphyrinogen-III_oxidase"/>
</dbReference>
<proteinExistence type="inferred from homology"/>
<comment type="subcellular location">
    <subcellularLocation>
        <location evidence="1 14">Cytoplasm</location>
    </subcellularLocation>
</comment>
<dbReference type="UniPathway" id="UPA00251">
    <property type="reaction ID" value="UER00323"/>
</dbReference>
<feature type="binding site" evidence="15">
    <location>
        <position position="242"/>
    </location>
    <ligand>
        <name>S-adenosyl-L-methionine</name>
        <dbReference type="ChEBI" id="CHEBI:59789"/>
        <label>2</label>
    </ligand>
</feature>
<evidence type="ECO:0000256" key="8">
    <source>
        <dbReference type="ARBA" id="ARBA00022723"/>
    </source>
</evidence>
<dbReference type="NCBIfam" id="TIGR00538">
    <property type="entry name" value="hemN"/>
    <property type="match status" value="1"/>
</dbReference>
<keyword evidence="6 14" id="KW-0963">Cytoplasm</keyword>
<dbReference type="InterPro" id="IPR013785">
    <property type="entry name" value="Aldolase_TIM"/>
</dbReference>
<evidence type="ECO:0000313" key="19">
    <source>
        <dbReference type="Proteomes" id="UP000194664"/>
    </source>
</evidence>
<keyword evidence="5 14" id="KW-0004">4Fe-4S</keyword>
<dbReference type="Gene3D" id="1.10.10.920">
    <property type="match status" value="1"/>
</dbReference>
<accession>A0A251WZV1</accession>
<comment type="subunit">
    <text evidence="4">Monomer.</text>
</comment>
<comment type="cofactor">
    <cofactor evidence="14 16">
        <name>[4Fe-4S] cluster</name>
        <dbReference type="ChEBI" id="CHEBI:49883"/>
    </cofactor>
    <text evidence="14 16">Binds 1 [4Fe-4S] cluster. The cluster is coordinated with 3 cysteines and an exchangeable S-adenosyl-L-methionine.</text>
</comment>
<evidence type="ECO:0000256" key="5">
    <source>
        <dbReference type="ARBA" id="ARBA00022485"/>
    </source>
</evidence>
<evidence type="ECO:0000256" key="7">
    <source>
        <dbReference type="ARBA" id="ARBA00022691"/>
    </source>
</evidence>
<keyword evidence="10 14" id="KW-0408">Iron</keyword>
<dbReference type="GO" id="GO:0004109">
    <property type="term" value="F:coproporphyrinogen oxidase activity"/>
    <property type="evidence" value="ECO:0007669"/>
    <property type="project" value="InterPro"/>
</dbReference>
<keyword evidence="8 14" id="KW-0479">Metal-binding</keyword>
<dbReference type="OrthoDB" id="9808022at2"/>
<comment type="pathway">
    <text evidence="2 14">Porphyrin-containing compound metabolism; protoporphyrin-IX biosynthesis; protoporphyrinogen-IX from coproporphyrinogen-III (AdoMet route): step 1/1.</text>
</comment>
<feature type="binding site" evidence="15">
    <location>
        <position position="171"/>
    </location>
    <ligand>
        <name>S-adenosyl-L-methionine</name>
        <dbReference type="ChEBI" id="CHEBI:59789"/>
        <label>2</label>
    </ligand>
</feature>
<dbReference type="GO" id="GO:0051539">
    <property type="term" value="F:4 iron, 4 sulfur cluster binding"/>
    <property type="evidence" value="ECO:0007669"/>
    <property type="project" value="UniProtKB-KW"/>
</dbReference>
<feature type="binding site" evidence="16">
    <location>
        <position position="67"/>
    </location>
    <ligand>
        <name>[4Fe-4S] cluster</name>
        <dbReference type="ChEBI" id="CHEBI:49883"/>
        <note>4Fe-4S-S-AdoMet</note>
    </ligand>
</feature>
<comment type="caution">
    <text evidence="18">The sequence shown here is derived from an EMBL/GenBank/DDBJ whole genome shotgun (WGS) entry which is preliminary data.</text>
</comment>
<comment type="catalytic activity">
    <reaction evidence="13 14">
        <text>coproporphyrinogen III + 2 S-adenosyl-L-methionine = protoporphyrinogen IX + 2 5'-deoxyadenosine + 2 L-methionine + 2 CO2</text>
        <dbReference type="Rhea" id="RHEA:15425"/>
        <dbReference type="ChEBI" id="CHEBI:16526"/>
        <dbReference type="ChEBI" id="CHEBI:17319"/>
        <dbReference type="ChEBI" id="CHEBI:57307"/>
        <dbReference type="ChEBI" id="CHEBI:57309"/>
        <dbReference type="ChEBI" id="CHEBI:57844"/>
        <dbReference type="ChEBI" id="CHEBI:59789"/>
        <dbReference type="EC" id="1.3.98.3"/>
    </reaction>
</comment>
<name>A0A251WZV1_9RHOB</name>
<feature type="binding site" evidence="15">
    <location>
        <position position="183"/>
    </location>
    <ligand>
        <name>S-adenosyl-L-methionine</name>
        <dbReference type="ChEBI" id="CHEBI:59789"/>
        <label>2</label>
    </ligand>
</feature>
<evidence type="ECO:0000259" key="17">
    <source>
        <dbReference type="PROSITE" id="PS51918"/>
    </source>
</evidence>
<dbReference type="Pfam" id="PF04055">
    <property type="entry name" value="Radical_SAM"/>
    <property type="match status" value="1"/>
</dbReference>
<dbReference type="Proteomes" id="UP000194664">
    <property type="component" value="Unassembled WGS sequence"/>
</dbReference>
<dbReference type="InterPro" id="IPR006638">
    <property type="entry name" value="Elp3/MiaA/NifB-like_rSAM"/>
</dbReference>
<dbReference type="PIRSF" id="PIRSF000167">
    <property type="entry name" value="HemN"/>
    <property type="match status" value="1"/>
</dbReference>
<feature type="binding site" evidence="16">
    <location>
        <position position="64"/>
    </location>
    <ligand>
        <name>[4Fe-4S] cluster</name>
        <dbReference type="ChEBI" id="CHEBI:49883"/>
        <note>4Fe-4S-S-AdoMet</note>
    </ligand>
</feature>
<evidence type="ECO:0000256" key="14">
    <source>
        <dbReference type="PIRNR" id="PIRNR000167"/>
    </source>
</evidence>
<evidence type="ECO:0000256" key="6">
    <source>
        <dbReference type="ARBA" id="ARBA00022490"/>
    </source>
</evidence>
<gene>
    <name evidence="18" type="ORF">BVC71_08385</name>
</gene>
<dbReference type="GO" id="GO:0046872">
    <property type="term" value="F:metal ion binding"/>
    <property type="evidence" value="ECO:0007669"/>
    <property type="project" value="UniProtKB-KW"/>
</dbReference>
<evidence type="ECO:0000256" key="1">
    <source>
        <dbReference type="ARBA" id="ARBA00004496"/>
    </source>
</evidence>
<feature type="binding site" evidence="15">
    <location>
        <position position="54"/>
    </location>
    <ligand>
        <name>S-adenosyl-L-methionine</name>
        <dbReference type="ChEBI" id="CHEBI:59789"/>
        <label>1</label>
    </ligand>
</feature>
<feature type="binding site" evidence="16">
    <location>
        <position position="60"/>
    </location>
    <ligand>
        <name>[4Fe-4S] cluster</name>
        <dbReference type="ChEBI" id="CHEBI:49883"/>
        <note>4Fe-4S-S-AdoMet</note>
    </ligand>
</feature>
<evidence type="ECO:0000256" key="11">
    <source>
        <dbReference type="ARBA" id="ARBA00023014"/>
    </source>
</evidence>
<keyword evidence="19" id="KW-1185">Reference proteome</keyword>
<dbReference type="AlphaFoldDB" id="A0A251WZV1"/>
<feature type="binding site" evidence="15">
    <location>
        <position position="328"/>
    </location>
    <ligand>
        <name>S-adenosyl-L-methionine</name>
        <dbReference type="ChEBI" id="CHEBI:59789"/>
        <label>1</label>
    </ligand>
</feature>
<evidence type="ECO:0000256" key="12">
    <source>
        <dbReference type="ARBA" id="ARBA00023244"/>
    </source>
</evidence>
<evidence type="ECO:0000256" key="2">
    <source>
        <dbReference type="ARBA" id="ARBA00004785"/>
    </source>
</evidence>
<dbReference type="InterPro" id="IPR007197">
    <property type="entry name" value="rSAM"/>
</dbReference>
<sequence length="451" mass="50751">MNSSDRLRELGLFDARAPRYTSYPPANHFQTGGFGNQTAQWLRTVPAGGRVSLYLHVPYCRRLCWFCACRTQGTATDRPLVPYVKLLKQELALIDQHLPQDVVISQIHLGGGTPTILPPHLIAEVGKMVNTFRPLADDLEFSVEIDPTEVDQDRIDALAAIGMTRASIGVQDFDPIVQKSIGRDQSFDQTRDVVAMLRRARVHSVNMDILYGLPFQTKERISDSVQRVLSLNPDRVALYGYAHVPWMAKRQALIPADALPDAETRLVLFDTARELFMWDGYKEIGIDHYARPSDSLYKAAQQGRMHRNFQGYTDDTAPVLIGLGASAISRFPQGFAQNESASSKYATMIENGQIATARAHAMTDDDLLRSDMIERLMCDFRLDLNMLASTHGRSVEDLLQMTSAMRTQFHDQMTMRDNIIQLNDHARLIARLCAQKIDAYSMPEGRHSRAL</sequence>
<reference evidence="18 19" key="1">
    <citation type="submission" date="2016-12" db="EMBL/GenBank/DDBJ databases">
        <title>The draft genome sequence of HSLHS2.</title>
        <authorList>
            <person name="Hu D."/>
            <person name="Wang L."/>
            <person name="Shao Z."/>
        </authorList>
    </citation>
    <scope>NUCLEOTIDE SEQUENCE [LARGE SCALE GENOMIC DNA]</scope>
    <source>
        <strain evidence="18">MCCC 1A06712</strain>
    </source>
</reference>